<sequence length="279" mass="29609">MMRLGVSNLAWTPEQAGDAYALLQRLGVRGLEIAPSLLFADLETPLHADAGHCQAARDEAGTHGLQLCSMQSALFGLSDARLFESPGERANFVRGMEEAIGLAGRLGIPTVVLGSPKNRIMPGTMSPEEAEQIWREAFTCLAAAAETAGTRIALEPNPDAYGTNFCTRLDETLSVAERVGHPAFGVNLDLGALLLNDELSGLRGVLDGRITRVFHAHVSTPYLKPVSPEAESIGSFVETLSMLGYEGWLSIEMVNVFSDVAAAIAECQNALARSEAGAG</sequence>
<organism evidence="2 3">
    <name type="scientific">Ruegeria spongiae</name>
    <dbReference type="NCBI Taxonomy" id="2942209"/>
    <lineage>
        <taxon>Bacteria</taxon>
        <taxon>Pseudomonadati</taxon>
        <taxon>Pseudomonadota</taxon>
        <taxon>Alphaproteobacteria</taxon>
        <taxon>Rhodobacterales</taxon>
        <taxon>Roseobacteraceae</taxon>
        <taxon>Ruegeria</taxon>
    </lineage>
</organism>
<evidence type="ECO:0000313" key="3">
    <source>
        <dbReference type="Proteomes" id="UP001203880"/>
    </source>
</evidence>
<dbReference type="Proteomes" id="UP001203880">
    <property type="component" value="Unassembled WGS sequence"/>
</dbReference>
<dbReference type="InterPro" id="IPR050312">
    <property type="entry name" value="IolE/XylAMocC-like"/>
</dbReference>
<dbReference type="InterPro" id="IPR036237">
    <property type="entry name" value="Xyl_isomerase-like_sf"/>
</dbReference>
<dbReference type="RefSeq" id="WP_249711901.1">
    <property type="nucleotide sequence ID" value="NZ_JAMFMB010000025.1"/>
</dbReference>
<keyword evidence="2" id="KW-0413">Isomerase</keyword>
<evidence type="ECO:0000259" key="1">
    <source>
        <dbReference type="Pfam" id="PF01261"/>
    </source>
</evidence>
<dbReference type="Gene3D" id="3.20.20.150">
    <property type="entry name" value="Divalent-metal-dependent TIM barrel enzymes"/>
    <property type="match status" value="1"/>
</dbReference>
<dbReference type="Pfam" id="PF01261">
    <property type="entry name" value="AP_endonuc_2"/>
    <property type="match status" value="1"/>
</dbReference>
<dbReference type="InterPro" id="IPR013022">
    <property type="entry name" value="Xyl_isomerase-like_TIM-brl"/>
</dbReference>
<proteinExistence type="predicted"/>
<gene>
    <name evidence="2" type="ORF">M3P21_17245</name>
</gene>
<dbReference type="SUPFAM" id="SSF51658">
    <property type="entry name" value="Xylose isomerase-like"/>
    <property type="match status" value="1"/>
</dbReference>
<evidence type="ECO:0000313" key="2">
    <source>
        <dbReference type="EMBL" id="MCL6285277.1"/>
    </source>
</evidence>
<accession>A0ABT0Q653</accession>
<name>A0ABT0Q653_9RHOB</name>
<dbReference type="PANTHER" id="PTHR12110">
    <property type="entry name" value="HYDROXYPYRUVATE ISOMERASE"/>
    <property type="match status" value="1"/>
</dbReference>
<reference evidence="2" key="1">
    <citation type="submission" date="2022-05" db="EMBL/GenBank/DDBJ databases">
        <authorList>
            <person name="Park J.-S."/>
        </authorList>
    </citation>
    <scope>NUCLEOTIDE SEQUENCE</scope>
    <source>
        <strain evidence="2">2012CJ41-6</strain>
    </source>
</reference>
<dbReference type="EMBL" id="JAMFMB010000025">
    <property type="protein sequence ID" value="MCL6285277.1"/>
    <property type="molecule type" value="Genomic_DNA"/>
</dbReference>
<feature type="domain" description="Xylose isomerase-like TIM barrel" evidence="1">
    <location>
        <begin position="21"/>
        <end position="255"/>
    </location>
</feature>
<comment type="caution">
    <text evidence="2">The sequence shown here is derived from an EMBL/GenBank/DDBJ whole genome shotgun (WGS) entry which is preliminary data.</text>
</comment>
<protein>
    <submittedName>
        <fullName evidence="2">Sugar phosphate isomerase/epimerase</fullName>
    </submittedName>
</protein>
<keyword evidence="3" id="KW-1185">Reference proteome</keyword>
<dbReference type="PANTHER" id="PTHR12110:SF21">
    <property type="entry name" value="XYLOSE ISOMERASE-LIKE TIM BARREL DOMAIN-CONTAINING PROTEIN"/>
    <property type="match status" value="1"/>
</dbReference>
<dbReference type="GO" id="GO:0016853">
    <property type="term" value="F:isomerase activity"/>
    <property type="evidence" value="ECO:0007669"/>
    <property type="project" value="UniProtKB-KW"/>
</dbReference>